<accession>A0ABR3SGB0</accession>
<dbReference type="PANTHER" id="PTHR43775">
    <property type="entry name" value="FATTY ACID SYNTHASE"/>
    <property type="match status" value="1"/>
</dbReference>
<dbReference type="CDD" id="cd00833">
    <property type="entry name" value="PKS"/>
    <property type="match status" value="1"/>
</dbReference>
<feature type="domain" description="Ketosynthase family 3 (KS3)" evidence="5">
    <location>
        <begin position="80"/>
        <end position="293"/>
    </location>
</feature>
<dbReference type="SUPFAM" id="SSF53901">
    <property type="entry name" value="Thiolase-like"/>
    <property type="match status" value="1"/>
</dbReference>
<evidence type="ECO:0000313" key="7">
    <source>
        <dbReference type="Proteomes" id="UP001521116"/>
    </source>
</evidence>
<sequence>MSLLLAFEGDDFTDSLSEDLEELTSILRTYCDEHNLVQTTPSPFDIDIECHGGAQRQGGMADGGPSSEGLPDGGADPMQNNKIAVVGMAGRFPGAADTEKLWELLEVGLDIHHEAPAERFDVSAYFDKNQHNSRTPYGSFIDGLGFFDPQFFGMPPLEAAQMDPMSRLTLTTAYEALEMSGYTANAAADAGPPFRTRRVRRSASSRINYYCELCGPSYSVDTACSSSLAAMGLACTSLWAGDCDTACAGSLSLLIYPGNFSCHGCGKLLWNFNDIELHASRLVQTFITKGEDL</sequence>
<keyword evidence="3" id="KW-0808">Transferase</keyword>
<dbReference type="InterPro" id="IPR014030">
    <property type="entry name" value="Ketoacyl_synth_N"/>
</dbReference>
<proteinExistence type="predicted"/>
<keyword evidence="7" id="KW-1185">Reference proteome</keyword>
<keyword evidence="2" id="KW-0597">Phosphoprotein</keyword>
<dbReference type="Gene3D" id="3.40.47.10">
    <property type="match status" value="1"/>
</dbReference>
<dbReference type="PROSITE" id="PS00606">
    <property type="entry name" value="KS3_1"/>
    <property type="match status" value="1"/>
</dbReference>
<feature type="region of interest" description="Disordered" evidence="4">
    <location>
        <begin position="51"/>
        <end position="78"/>
    </location>
</feature>
<organism evidence="6 7">
    <name type="scientific">Neofusicoccum ribis</name>
    <dbReference type="NCBI Taxonomy" id="45134"/>
    <lineage>
        <taxon>Eukaryota</taxon>
        <taxon>Fungi</taxon>
        <taxon>Dikarya</taxon>
        <taxon>Ascomycota</taxon>
        <taxon>Pezizomycotina</taxon>
        <taxon>Dothideomycetes</taxon>
        <taxon>Dothideomycetes incertae sedis</taxon>
        <taxon>Botryosphaeriales</taxon>
        <taxon>Botryosphaeriaceae</taxon>
        <taxon>Neofusicoccum</taxon>
    </lineage>
</organism>
<reference evidence="6 7" key="1">
    <citation type="submission" date="2024-02" db="EMBL/GenBank/DDBJ databases">
        <title>De novo assembly and annotation of 12 fungi associated with fruit tree decline syndrome in Ontario, Canada.</title>
        <authorList>
            <person name="Sulman M."/>
            <person name="Ellouze W."/>
            <person name="Ilyukhin E."/>
        </authorList>
    </citation>
    <scope>NUCLEOTIDE SEQUENCE [LARGE SCALE GENOMIC DNA]</scope>
    <source>
        <strain evidence="6 7">M1-105</strain>
    </source>
</reference>
<evidence type="ECO:0000256" key="4">
    <source>
        <dbReference type="SAM" id="MobiDB-lite"/>
    </source>
</evidence>
<dbReference type="Proteomes" id="UP001521116">
    <property type="component" value="Unassembled WGS sequence"/>
</dbReference>
<dbReference type="InterPro" id="IPR016039">
    <property type="entry name" value="Thiolase-like"/>
</dbReference>
<dbReference type="PANTHER" id="PTHR43775:SF37">
    <property type="entry name" value="SI:DKEY-61P9.11"/>
    <property type="match status" value="1"/>
</dbReference>
<evidence type="ECO:0000313" key="6">
    <source>
        <dbReference type="EMBL" id="KAL1620179.1"/>
    </source>
</evidence>
<dbReference type="Pfam" id="PF00109">
    <property type="entry name" value="ketoacyl-synt"/>
    <property type="match status" value="2"/>
</dbReference>
<evidence type="ECO:0000256" key="2">
    <source>
        <dbReference type="ARBA" id="ARBA00022553"/>
    </source>
</evidence>
<keyword evidence="1" id="KW-0596">Phosphopantetheine</keyword>
<evidence type="ECO:0000256" key="3">
    <source>
        <dbReference type="ARBA" id="ARBA00022679"/>
    </source>
</evidence>
<name>A0ABR3SGB0_9PEZI</name>
<gene>
    <name evidence="6" type="primary">PKS1_2</name>
    <name evidence="6" type="ORF">SLS56_009809</name>
</gene>
<dbReference type="PROSITE" id="PS52004">
    <property type="entry name" value="KS3_2"/>
    <property type="match status" value="1"/>
</dbReference>
<comment type="caution">
    <text evidence="6">The sequence shown here is derived from an EMBL/GenBank/DDBJ whole genome shotgun (WGS) entry which is preliminary data.</text>
</comment>
<evidence type="ECO:0000256" key="1">
    <source>
        <dbReference type="ARBA" id="ARBA00022450"/>
    </source>
</evidence>
<evidence type="ECO:0000259" key="5">
    <source>
        <dbReference type="PROSITE" id="PS52004"/>
    </source>
</evidence>
<dbReference type="InterPro" id="IPR050091">
    <property type="entry name" value="PKS_NRPS_Biosynth_Enz"/>
</dbReference>
<dbReference type="EMBL" id="JAJVDC020000174">
    <property type="protein sequence ID" value="KAL1620179.1"/>
    <property type="molecule type" value="Genomic_DNA"/>
</dbReference>
<dbReference type="InterPro" id="IPR020841">
    <property type="entry name" value="PKS_Beta-ketoAc_synthase_dom"/>
</dbReference>
<protein>
    <submittedName>
        <fullName evidence="6">Polyketide synthase</fullName>
    </submittedName>
</protein>
<dbReference type="InterPro" id="IPR018201">
    <property type="entry name" value="Ketoacyl_synth_AS"/>
</dbReference>
<dbReference type="SMART" id="SM00825">
    <property type="entry name" value="PKS_KS"/>
    <property type="match status" value="1"/>
</dbReference>